<feature type="transmembrane region" description="Helical" evidence="10">
    <location>
        <begin position="1369"/>
        <end position="1387"/>
    </location>
</feature>
<dbReference type="GO" id="GO:0005886">
    <property type="term" value="C:plasma membrane"/>
    <property type="evidence" value="ECO:0007669"/>
    <property type="project" value="UniProtKB-ARBA"/>
</dbReference>
<evidence type="ECO:0000313" key="13">
    <source>
        <dbReference type="EMBL" id="CAJ0594244.1"/>
    </source>
</evidence>
<evidence type="ECO:0000256" key="6">
    <source>
        <dbReference type="ARBA" id="ARBA00022976"/>
    </source>
</evidence>
<evidence type="ECO:0000313" key="14">
    <source>
        <dbReference type="Proteomes" id="UP001176961"/>
    </source>
</evidence>
<evidence type="ECO:0000256" key="9">
    <source>
        <dbReference type="ARBA" id="ARBA00023180"/>
    </source>
</evidence>
<feature type="signal peptide" evidence="11">
    <location>
        <begin position="1"/>
        <end position="18"/>
    </location>
</feature>
<evidence type="ECO:0000256" key="10">
    <source>
        <dbReference type="SAM" id="Phobius"/>
    </source>
</evidence>
<evidence type="ECO:0000256" key="5">
    <source>
        <dbReference type="ARBA" id="ARBA00022729"/>
    </source>
</evidence>
<dbReference type="GO" id="GO:0016485">
    <property type="term" value="P:protein processing"/>
    <property type="evidence" value="ECO:0007669"/>
    <property type="project" value="InterPro"/>
</dbReference>
<name>A0AA36LZ29_CYLNA</name>
<evidence type="ECO:0000256" key="7">
    <source>
        <dbReference type="ARBA" id="ARBA00022989"/>
    </source>
</evidence>
<keyword evidence="9" id="KW-0325">Glycoprotein</keyword>
<evidence type="ECO:0000256" key="1">
    <source>
        <dbReference type="ARBA" id="ARBA00004479"/>
    </source>
</evidence>
<dbReference type="SUPFAM" id="SSF53187">
    <property type="entry name" value="Zn-dependent exopeptidases"/>
    <property type="match status" value="2"/>
</dbReference>
<feature type="chain" id="PRO_5041355089" description="Nicastrin" evidence="11">
    <location>
        <begin position="19"/>
        <end position="1413"/>
    </location>
</feature>
<proteinExistence type="inferred from homology"/>
<keyword evidence="14" id="KW-1185">Reference proteome</keyword>
<feature type="domain" description="Nicastrin small lobe" evidence="12">
    <location>
        <begin position="38"/>
        <end position="209"/>
    </location>
</feature>
<dbReference type="Proteomes" id="UP001176961">
    <property type="component" value="Unassembled WGS sequence"/>
</dbReference>
<dbReference type="EMBL" id="CATQJL010000112">
    <property type="protein sequence ID" value="CAJ0594244.1"/>
    <property type="molecule type" value="Genomic_DNA"/>
</dbReference>
<dbReference type="InterPro" id="IPR008710">
    <property type="entry name" value="Nicastrin"/>
</dbReference>
<dbReference type="Gene3D" id="3.40.630.10">
    <property type="entry name" value="Zn peptidases"/>
    <property type="match status" value="2"/>
</dbReference>
<dbReference type="Pfam" id="PF05450">
    <property type="entry name" value="Nicastrin"/>
    <property type="match status" value="2"/>
</dbReference>
<organism evidence="13 14">
    <name type="scientific">Cylicocyclus nassatus</name>
    <name type="common">Nematode worm</name>
    <dbReference type="NCBI Taxonomy" id="53992"/>
    <lineage>
        <taxon>Eukaryota</taxon>
        <taxon>Metazoa</taxon>
        <taxon>Ecdysozoa</taxon>
        <taxon>Nematoda</taxon>
        <taxon>Chromadorea</taxon>
        <taxon>Rhabditida</taxon>
        <taxon>Rhabditina</taxon>
        <taxon>Rhabditomorpha</taxon>
        <taxon>Strongyloidea</taxon>
        <taxon>Strongylidae</taxon>
        <taxon>Cylicocyclus</taxon>
    </lineage>
</organism>
<evidence type="ECO:0000256" key="4">
    <source>
        <dbReference type="ARBA" id="ARBA00022692"/>
    </source>
</evidence>
<dbReference type="GO" id="GO:0007219">
    <property type="term" value="P:Notch signaling pathway"/>
    <property type="evidence" value="ECO:0007669"/>
    <property type="project" value="UniProtKB-KW"/>
</dbReference>
<keyword evidence="5 11" id="KW-0732">Signal</keyword>
<dbReference type="InterPro" id="IPR041084">
    <property type="entry name" value="Ncstrn_small"/>
</dbReference>
<keyword evidence="6" id="KW-0914">Notch signaling pathway</keyword>
<evidence type="ECO:0000259" key="12">
    <source>
        <dbReference type="Pfam" id="PF18266"/>
    </source>
</evidence>
<keyword evidence="8 10" id="KW-0472">Membrane</keyword>
<dbReference type="PANTHER" id="PTHR21092:SF0">
    <property type="entry name" value="NICASTRIN"/>
    <property type="match status" value="1"/>
</dbReference>
<comment type="caution">
    <text evidence="13">The sequence shown here is derived from an EMBL/GenBank/DDBJ whole genome shotgun (WGS) entry which is preliminary data.</text>
</comment>
<evidence type="ECO:0000256" key="11">
    <source>
        <dbReference type="SAM" id="SignalP"/>
    </source>
</evidence>
<protein>
    <recommendedName>
        <fullName evidence="3">Nicastrin</fullName>
    </recommendedName>
</protein>
<evidence type="ECO:0000256" key="3">
    <source>
        <dbReference type="ARBA" id="ARBA00015303"/>
    </source>
</evidence>
<evidence type="ECO:0000256" key="8">
    <source>
        <dbReference type="ARBA" id="ARBA00023136"/>
    </source>
</evidence>
<accession>A0AA36LZ29</accession>
<comment type="subcellular location">
    <subcellularLocation>
        <location evidence="1">Membrane</location>
        <topology evidence="1">Single-pass type I membrane protein</topology>
    </subcellularLocation>
</comment>
<dbReference type="Pfam" id="PF18266">
    <property type="entry name" value="Ncstrn_small"/>
    <property type="match status" value="2"/>
</dbReference>
<evidence type="ECO:0000256" key="2">
    <source>
        <dbReference type="ARBA" id="ARBA00007717"/>
    </source>
</evidence>
<keyword evidence="7 10" id="KW-1133">Transmembrane helix</keyword>
<reference evidence="13" key="1">
    <citation type="submission" date="2023-07" db="EMBL/GenBank/DDBJ databases">
        <authorList>
            <consortium name="CYATHOMIX"/>
        </authorList>
    </citation>
    <scope>NUCLEOTIDE SEQUENCE</scope>
    <source>
        <strain evidence="13">N/A</strain>
    </source>
</reference>
<gene>
    <name evidence="13" type="ORF">CYNAS_LOCUS6227</name>
</gene>
<dbReference type="GO" id="GO:0007220">
    <property type="term" value="P:Notch receptor processing"/>
    <property type="evidence" value="ECO:0007669"/>
    <property type="project" value="TreeGrafter"/>
</dbReference>
<comment type="similarity">
    <text evidence="2">Belongs to the nicastrin family.</text>
</comment>
<keyword evidence="4 10" id="KW-0812">Transmembrane</keyword>
<dbReference type="PANTHER" id="PTHR21092">
    <property type="entry name" value="NICASTRIN"/>
    <property type="match status" value="1"/>
</dbReference>
<sequence>MHFLQSLLLITALSLCNGEGLSDDIYVKLPVAEGVAGYRLFNGTHQFGFHTGSRGVVVMMKKGERAGLLDCWRSRFRDYKGKYHVLLSVDIIDRSLVHDILASNCIAGLMIVNPESKLDPSEALSHDGACPNPRSGIYQEGCQSMWNEGYILPEGLRNVDWKMQILYLFNSTHIDAIKKCHDLFNVPSGGASSVSFPFCAASFGVFSTAAGSSEICYRRSQPWSRLLDFTIENKDDLCSPLIGVNVMAYLPPRVFNGTAAHTARYVMLCARLDSFGIIPEVSPGEISVLTSVIALLATTRAIGQHLEVFERAANASDRHVIVAFFDGESFDYIGSSDAAYDMMTESFPRKLKKDMKAQLDPVVASQLDSIVEVQQLGSGVGNASLNILADGKQYEKGELKSLLAALNAGATAAGGKLVPPTAKSRMPPSSWHTFARIAPSVRGVVLAPFGNHYTYRRINSVLDRAQWTAPQRSAAITEIIVAATAMLRVAAEHVGLEPALSKTLEVDKEFVSSLVECFIDEPNWFECDFFNKLNENRFKPSQVFYSGKSTYVSAGYRNPVRFFVEWLTTYAAGSISHTSNVKDMKTCDDLGKGQNVYVYTWQADPKTGAHYCYRTSMSTTTVSSPAFRIEGYDFSNTTYSTWTESLYNIDHLRLYLVEQESFENVMLCLGVIVAIISFLIVGRCSEESFIIDEGERLAEEGSVTIPSRNDMLISRSRLEKSVWTNFLAVLPNFADDIYIEIAVQPGTFGYRLLNGTHQFGFHSPTSEFHGVVVFFEVDDVEGLRSCWRKRFIGYTGKYHLVLSANLINRALVGELLMSTCIAGLIVTSPSSIDDNESLSHDGACPNSYGDRYGESCAQNNVWNERGYILREGLLRIDWAMQILYLSSETNVTLIRKCYEMFNVPVNGSTTVSYPFCAASFGVISRAAGSSEICKRRSESWNRFVDQALWKTDVLCSELVGLDLIAFLPPKIYNKSSIGRNSKYLMLAARLDSFGLIPQVSPGEISAITSLIAMMAIARAIGLHMDDFEKAAISSERHIIIAFFDGEAFDYIGSSAIAYSMSIGEFPPRLDGSSSYLEPISFSQLEGIIEVQQLGTGDGLTLYALADGKQLRDGALSDVLSSLSAGVNASGGALHYPTEESRMPPSSWHSFARFSPDVKGVVIAPFQDKYDYRRFNSMLDRVNWTTDERSAAVSEIALAANALLRAAADFIGLDPELKLTLKADKDFVSTLIECFVSSPLFMKCDFFAKSKYPPTEKSTFITPNGGYLVSAVYYVMHYAIGTNDTEFNSYHSCDKEHKANSIYSFRWQADPDSGIFHCYRSPLIPYDVISPAFRIEGYNLANTTFSTWTQARYKIKNLRLFLLADESYEYIFLAVGIIMAVLSFMIVYRCTDENFIRKTESSKSEAMVRSGEES</sequence>
<feature type="domain" description="Nicastrin small lobe" evidence="12">
    <location>
        <begin position="750"/>
        <end position="925"/>
    </location>
</feature>